<evidence type="ECO:0000256" key="12">
    <source>
        <dbReference type="ARBA" id="ARBA00023180"/>
    </source>
</evidence>
<dbReference type="PANTHER" id="PTHR48006">
    <property type="entry name" value="LEUCINE-RICH REPEAT-CONTAINING PROTEIN DDB_G0281931-RELATED"/>
    <property type="match status" value="1"/>
</dbReference>
<keyword evidence="7 15" id="KW-0547">Nucleotide-binding</keyword>
<dbReference type="Proteomes" id="UP001151287">
    <property type="component" value="Unassembled WGS sequence"/>
</dbReference>
<evidence type="ECO:0000256" key="2">
    <source>
        <dbReference type="ARBA" id="ARBA00012513"/>
    </source>
</evidence>
<gene>
    <name evidence="17" type="ORF">LUZ63_018539</name>
</gene>
<dbReference type="SMART" id="SM00220">
    <property type="entry name" value="S_TKc"/>
    <property type="match status" value="2"/>
</dbReference>
<keyword evidence="10" id="KW-1133">Transmembrane helix</keyword>
<keyword evidence="12" id="KW-0325">Glycoprotein</keyword>
<keyword evidence="8" id="KW-0418">Kinase</keyword>
<dbReference type="GO" id="GO:0016020">
    <property type="term" value="C:membrane"/>
    <property type="evidence" value="ECO:0007669"/>
    <property type="project" value="UniProtKB-SubCell"/>
</dbReference>
<dbReference type="Gene3D" id="1.10.510.10">
    <property type="entry name" value="Transferase(Phosphotransferase) domain 1"/>
    <property type="match status" value="2"/>
</dbReference>
<dbReference type="Pfam" id="PF00069">
    <property type="entry name" value="Pkinase"/>
    <property type="match status" value="1"/>
</dbReference>
<evidence type="ECO:0000256" key="13">
    <source>
        <dbReference type="ARBA" id="ARBA00047899"/>
    </source>
</evidence>
<dbReference type="SUPFAM" id="SSF56112">
    <property type="entry name" value="Protein kinase-like (PK-like)"/>
    <property type="match status" value="2"/>
</dbReference>
<comment type="subcellular location">
    <subcellularLocation>
        <location evidence="1">Membrane</location>
        <topology evidence="1">Single-pass type I membrane protein</topology>
    </subcellularLocation>
</comment>
<organism evidence="17 18">
    <name type="scientific">Rhynchospora breviuscula</name>
    <dbReference type="NCBI Taxonomy" id="2022672"/>
    <lineage>
        <taxon>Eukaryota</taxon>
        <taxon>Viridiplantae</taxon>
        <taxon>Streptophyta</taxon>
        <taxon>Embryophyta</taxon>
        <taxon>Tracheophyta</taxon>
        <taxon>Spermatophyta</taxon>
        <taxon>Magnoliopsida</taxon>
        <taxon>Liliopsida</taxon>
        <taxon>Poales</taxon>
        <taxon>Cyperaceae</taxon>
        <taxon>Cyperoideae</taxon>
        <taxon>Rhynchosporeae</taxon>
        <taxon>Rhynchospora</taxon>
    </lineage>
</organism>
<keyword evidence="3" id="KW-0723">Serine/threonine-protein kinase</keyword>
<dbReference type="Gene3D" id="3.30.200.20">
    <property type="entry name" value="Phosphorylase Kinase, domain 1"/>
    <property type="match status" value="2"/>
</dbReference>
<sequence length="666" mass="75931">MLRSRRAGSVQQFPYRLRDLKKATNNFSDKNKLGSGGSADVYKGKINETIVAIKKLHGNSVKLQVDVDKEAHMLRSLEHENIVKLLGFCSGAGQYLLVYEYVQNGNLATYLDDESKLEELNWGMRFNIINGIARGLFYLHHDLEDSIIHRDLKPENVLLDENHNAKIADFGLSKILDKNKTHSTTRNGSGTPGYLAPEFLYFQHYSPKSDIYNFGLLIIEIIVGCTIRQYSKRNSQILPHVVWHQWKNNSPLIHITNMSVREELSQDQIKRCILIGLLCIQNDHNNRPSMKDVLQMFNTNISLSVPGLPGFFREETSKMSFSSISSSSLESALALSLPSYNKETDTLPTPQTEGEILSSPNLMAFSLNDLKIATRNFWISNLIYEGEFGNVYKGWLDEQTLTPVKPGSGMVVVVKRFEPGKEWQFVTELDYVGRLHHPNLIKLIGHCSEGDNRLLVYEFMPRGSLHYHLFRSVKTLSWKIRLKVAIGAAKALSFLHAKAVSFLHDAESGVVHRSFETADIHLDSDYNAKLVDFCVAKVRSRYVRTMRLGQSRIWHVAPEYMVTGHHSSKVDVYSFGLFLLELLTGRQVIRSIEGDLKYNLFDWAKPCLGNRLKLDQIMDSRLEGRYPKKKALVVSNLALLCTSYEPEWRPNMSEVLEKLEHLQDPK</sequence>
<keyword evidence="11" id="KW-0472">Membrane</keyword>
<keyword evidence="4" id="KW-0808">Transferase</keyword>
<comment type="catalytic activity">
    <reaction evidence="13">
        <text>L-threonyl-[protein] + ATP = O-phospho-L-threonyl-[protein] + ADP + H(+)</text>
        <dbReference type="Rhea" id="RHEA:46608"/>
        <dbReference type="Rhea" id="RHEA-COMP:11060"/>
        <dbReference type="Rhea" id="RHEA-COMP:11605"/>
        <dbReference type="ChEBI" id="CHEBI:15378"/>
        <dbReference type="ChEBI" id="CHEBI:30013"/>
        <dbReference type="ChEBI" id="CHEBI:30616"/>
        <dbReference type="ChEBI" id="CHEBI:61977"/>
        <dbReference type="ChEBI" id="CHEBI:456216"/>
        <dbReference type="EC" id="2.7.11.1"/>
    </reaction>
</comment>
<evidence type="ECO:0000256" key="8">
    <source>
        <dbReference type="ARBA" id="ARBA00022777"/>
    </source>
</evidence>
<evidence type="ECO:0000256" key="3">
    <source>
        <dbReference type="ARBA" id="ARBA00022527"/>
    </source>
</evidence>
<evidence type="ECO:0000256" key="7">
    <source>
        <dbReference type="ARBA" id="ARBA00022741"/>
    </source>
</evidence>
<dbReference type="EC" id="2.7.11.1" evidence="2"/>
<reference evidence="17" key="1">
    <citation type="journal article" date="2022" name="Cell">
        <title>Repeat-based holocentromeres influence genome architecture and karyotype evolution.</title>
        <authorList>
            <person name="Hofstatter P.G."/>
            <person name="Thangavel G."/>
            <person name="Lux T."/>
            <person name="Neumann P."/>
            <person name="Vondrak T."/>
            <person name="Novak P."/>
            <person name="Zhang M."/>
            <person name="Costa L."/>
            <person name="Castellani M."/>
            <person name="Scott A."/>
            <person name="Toegelov H."/>
            <person name="Fuchs J."/>
            <person name="Mata-Sucre Y."/>
            <person name="Dias Y."/>
            <person name="Vanzela A.L.L."/>
            <person name="Huettel B."/>
            <person name="Almeida C.C.S."/>
            <person name="Simkova H."/>
            <person name="Souza G."/>
            <person name="Pedrosa-Harand A."/>
            <person name="Macas J."/>
            <person name="Mayer K.F.X."/>
            <person name="Houben A."/>
            <person name="Marques A."/>
        </authorList>
    </citation>
    <scope>NUCLEOTIDE SEQUENCE</scope>
    <source>
        <strain evidence="17">RhyBre1mFocal</strain>
    </source>
</reference>
<name>A0A9Q0HI76_9POAL</name>
<comment type="caution">
    <text evidence="17">The sequence shown here is derived from an EMBL/GenBank/DDBJ whole genome shotgun (WGS) entry which is preliminary data.</text>
</comment>
<dbReference type="InterPro" id="IPR011009">
    <property type="entry name" value="Kinase-like_dom_sf"/>
</dbReference>
<dbReference type="InterPro" id="IPR017441">
    <property type="entry name" value="Protein_kinase_ATP_BS"/>
</dbReference>
<dbReference type="InterPro" id="IPR001245">
    <property type="entry name" value="Ser-Thr/Tyr_kinase_cat_dom"/>
</dbReference>
<feature type="binding site" evidence="15">
    <location>
        <position position="55"/>
    </location>
    <ligand>
        <name>ATP</name>
        <dbReference type="ChEBI" id="CHEBI:30616"/>
    </ligand>
</feature>
<dbReference type="PROSITE" id="PS00108">
    <property type="entry name" value="PROTEIN_KINASE_ST"/>
    <property type="match status" value="1"/>
</dbReference>
<dbReference type="OrthoDB" id="615596at2759"/>
<keyword evidence="5" id="KW-0812">Transmembrane</keyword>
<dbReference type="Pfam" id="PF07714">
    <property type="entry name" value="PK_Tyr_Ser-Thr"/>
    <property type="match status" value="1"/>
</dbReference>
<dbReference type="InterPro" id="IPR051824">
    <property type="entry name" value="LRR_Rcpt-Like_S/T_Kinase"/>
</dbReference>
<evidence type="ECO:0000313" key="17">
    <source>
        <dbReference type="EMBL" id="KAJ1687149.1"/>
    </source>
</evidence>
<evidence type="ECO:0000256" key="6">
    <source>
        <dbReference type="ARBA" id="ARBA00022729"/>
    </source>
</evidence>
<dbReference type="InterPro" id="IPR000719">
    <property type="entry name" value="Prot_kinase_dom"/>
</dbReference>
<keyword evidence="9 15" id="KW-0067">ATP-binding</keyword>
<dbReference type="AlphaFoldDB" id="A0A9Q0HI76"/>
<evidence type="ECO:0000313" key="18">
    <source>
        <dbReference type="Proteomes" id="UP001151287"/>
    </source>
</evidence>
<evidence type="ECO:0000256" key="11">
    <source>
        <dbReference type="ARBA" id="ARBA00023136"/>
    </source>
</evidence>
<evidence type="ECO:0000256" key="10">
    <source>
        <dbReference type="ARBA" id="ARBA00022989"/>
    </source>
</evidence>
<dbReference type="EMBL" id="JAMQYH010000005">
    <property type="protein sequence ID" value="KAJ1687149.1"/>
    <property type="molecule type" value="Genomic_DNA"/>
</dbReference>
<evidence type="ECO:0000256" key="5">
    <source>
        <dbReference type="ARBA" id="ARBA00022692"/>
    </source>
</evidence>
<protein>
    <recommendedName>
        <fullName evidence="2">non-specific serine/threonine protein kinase</fullName>
        <ecNumber evidence="2">2.7.11.1</ecNumber>
    </recommendedName>
</protein>
<dbReference type="GO" id="GO:0005524">
    <property type="term" value="F:ATP binding"/>
    <property type="evidence" value="ECO:0007669"/>
    <property type="project" value="UniProtKB-UniRule"/>
</dbReference>
<keyword evidence="18" id="KW-1185">Reference proteome</keyword>
<keyword evidence="6" id="KW-0732">Signal</keyword>
<dbReference type="PROSITE" id="PS50011">
    <property type="entry name" value="PROTEIN_KINASE_DOM"/>
    <property type="match status" value="2"/>
</dbReference>
<dbReference type="GO" id="GO:0004674">
    <property type="term" value="F:protein serine/threonine kinase activity"/>
    <property type="evidence" value="ECO:0007669"/>
    <property type="project" value="UniProtKB-KW"/>
</dbReference>
<dbReference type="FunFam" id="1.10.510.10:FF:000590">
    <property type="entry name" value="PR5-like receptor kinase"/>
    <property type="match status" value="1"/>
</dbReference>
<evidence type="ECO:0000256" key="1">
    <source>
        <dbReference type="ARBA" id="ARBA00004479"/>
    </source>
</evidence>
<evidence type="ECO:0000256" key="15">
    <source>
        <dbReference type="PROSITE-ProRule" id="PRU10141"/>
    </source>
</evidence>
<proteinExistence type="predicted"/>
<evidence type="ECO:0000256" key="14">
    <source>
        <dbReference type="ARBA" id="ARBA00048679"/>
    </source>
</evidence>
<accession>A0A9Q0HI76</accession>
<evidence type="ECO:0000259" key="16">
    <source>
        <dbReference type="PROSITE" id="PS50011"/>
    </source>
</evidence>
<evidence type="ECO:0000256" key="9">
    <source>
        <dbReference type="ARBA" id="ARBA00022840"/>
    </source>
</evidence>
<comment type="catalytic activity">
    <reaction evidence="14">
        <text>L-seryl-[protein] + ATP = O-phospho-L-seryl-[protein] + ADP + H(+)</text>
        <dbReference type="Rhea" id="RHEA:17989"/>
        <dbReference type="Rhea" id="RHEA-COMP:9863"/>
        <dbReference type="Rhea" id="RHEA-COMP:11604"/>
        <dbReference type="ChEBI" id="CHEBI:15378"/>
        <dbReference type="ChEBI" id="CHEBI:29999"/>
        <dbReference type="ChEBI" id="CHEBI:30616"/>
        <dbReference type="ChEBI" id="CHEBI:83421"/>
        <dbReference type="ChEBI" id="CHEBI:456216"/>
        <dbReference type="EC" id="2.7.11.1"/>
    </reaction>
</comment>
<dbReference type="PANTHER" id="PTHR48006:SF102">
    <property type="entry name" value="LEUCINE-RICH REPEAT-CONTAINING PROTEIN DDB_G0281931-RELATED"/>
    <property type="match status" value="1"/>
</dbReference>
<feature type="domain" description="Protein kinase" evidence="16">
    <location>
        <begin position="27"/>
        <end position="301"/>
    </location>
</feature>
<evidence type="ECO:0000256" key="4">
    <source>
        <dbReference type="ARBA" id="ARBA00022679"/>
    </source>
</evidence>
<feature type="domain" description="Protein kinase" evidence="16">
    <location>
        <begin position="377"/>
        <end position="662"/>
    </location>
</feature>
<dbReference type="PROSITE" id="PS00107">
    <property type="entry name" value="PROTEIN_KINASE_ATP"/>
    <property type="match status" value="1"/>
</dbReference>
<dbReference type="InterPro" id="IPR008271">
    <property type="entry name" value="Ser/Thr_kinase_AS"/>
</dbReference>